<feature type="domain" description="THIF-type NAD/FAD binding fold" evidence="1">
    <location>
        <begin position="10"/>
        <end position="251"/>
    </location>
</feature>
<dbReference type="SUPFAM" id="SSF69572">
    <property type="entry name" value="Activating enzymes of the ubiquitin-like proteins"/>
    <property type="match status" value="1"/>
</dbReference>
<evidence type="ECO:0000259" key="1">
    <source>
        <dbReference type="Pfam" id="PF00899"/>
    </source>
</evidence>
<comment type="caution">
    <text evidence="2">The sequence shown here is derived from an EMBL/GenBank/DDBJ whole genome shotgun (WGS) entry which is preliminary data.</text>
</comment>
<dbReference type="Proteomes" id="UP000029223">
    <property type="component" value="Unassembled WGS sequence"/>
</dbReference>
<dbReference type="GO" id="GO:0016779">
    <property type="term" value="F:nucleotidyltransferase activity"/>
    <property type="evidence" value="ECO:0007669"/>
    <property type="project" value="UniProtKB-KW"/>
</dbReference>
<dbReference type="PANTHER" id="PTHR10953:SF240">
    <property type="entry name" value="SULFUR CARRIER PROTEIN THIS ADENYLYLTRANSFERASE"/>
    <property type="match status" value="1"/>
</dbReference>
<evidence type="ECO:0000313" key="3">
    <source>
        <dbReference type="Proteomes" id="UP000029223"/>
    </source>
</evidence>
<name>A0ABQ0JKS7_9VIBR</name>
<dbReference type="InterPro" id="IPR035985">
    <property type="entry name" value="Ubiquitin-activating_enz"/>
</dbReference>
<evidence type="ECO:0000313" key="2">
    <source>
        <dbReference type="EMBL" id="GAL29366.1"/>
    </source>
</evidence>
<dbReference type="PANTHER" id="PTHR10953">
    <property type="entry name" value="UBIQUITIN-ACTIVATING ENZYME E1"/>
    <property type="match status" value="1"/>
</dbReference>
<dbReference type="InterPro" id="IPR045886">
    <property type="entry name" value="ThiF/MoeB/HesA"/>
</dbReference>
<proteinExistence type="predicted"/>
<dbReference type="Pfam" id="PF00899">
    <property type="entry name" value="ThiF"/>
    <property type="match status" value="1"/>
</dbReference>
<keyword evidence="2" id="KW-0808">Transferase</keyword>
<reference evidence="3" key="2">
    <citation type="submission" date="2014-09" db="EMBL/GenBank/DDBJ databases">
        <authorList>
            <consortium name="NBRP consortium"/>
            <person name="Sawabe T."/>
            <person name="Meirelles P."/>
            <person name="Nakanishi M."/>
            <person name="Sayaka M."/>
            <person name="Hattori M."/>
            <person name="Ohkuma M."/>
        </authorList>
    </citation>
    <scope>NUCLEOTIDE SEQUENCE [LARGE SCALE GENOMIC DNA]</scope>
    <source>
        <strain evidence="3">JCM 19239</strain>
    </source>
</reference>
<keyword evidence="3" id="KW-1185">Reference proteome</keyword>
<dbReference type="EMBL" id="BBMS01000062">
    <property type="protein sequence ID" value="GAL29366.1"/>
    <property type="molecule type" value="Genomic_DNA"/>
</dbReference>
<dbReference type="Gene3D" id="3.40.50.720">
    <property type="entry name" value="NAD(P)-binding Rossmann-like Domain"/>
    <property type="match status" value="1"/>
</dbReference>
<accession>A0ABQ0JKS7</accession>
<reference evidence="3" key="1">
    <citation type="submission" date="2014-09" db="EMBL/GenBank/DDBJ databases">
        <title>Vibrio variabilis JCM 19239. (C206) whole genome shotgun sequence.</title>
        <authorList>
            <person name="Sawabe T."/>
            <person name="Meirelles P."/>
            <person name="Nakanishi M."/>
            <person name="Sayaka M."/>
            <person name="Hattori M."/>
            <person name="Ohkuma M."/>
        </authorList>
    </citation>
    <scope>NUCLEOTIDE SEQUENCE [LARGE SCALE GENOMIC DNA]</scope>
    <source>
        <strain evidence="3">JCM 19239</strain>
    </source>
</reference>
<dbReference type="CDD" id="cd00757">
    <property type="entry name" value="ThiF_MoeB_HesA_family"/>
    <property type="match status" value="1"/>
</dbReference>
<protein>
    <submittedName>
        <fullName evidence="2">Sulfur carrier protein adenylyltransferase ThiF</fullName>
    </submittedName>
</protein>
<gene>
    <name evidence="2" type="ORF">JCM19239_720</name>
</gene>
<sequence>MINDVQFKQYLRQLSLTNVGEAGQADIVNSHVLIIGCGGLGTAASIYLAGAGIGRIVLADDDVIETSNLPRQVTYGYADVGVSKVACLAKSLTNQNASISVRAINKRLEASQLALEISLADVVVDCSDNITTRQAVNQYCRQHNTDLVTAAAIGWNGQLSVFPFSSNLDIPCYRCLYPFDEIKGASKCSESAVMGPVVGMMGVYQALETLKLILAVHRDSQDKQLPDLRLFDGVNGSWQSLRINKDNECSVCGNK</sequence>
<dbReference type="InterPro" id="IPR000594">
    <property type="entry name" value="ThiF_NAD_FAD-bd"/>
</dbReference>
<organism evidence="2 3">
    <name type="scientific">Vibrio variabilis</name>
    <dbReference type="NCBI Taxonomy" id="990271"/>
    <lineage>
        <taxon>Bacteria</taxon>
        <taxon>Pseudomonadati</taxon>
        <taxon>Pseudomonadota</taxon>
        <taxon>Gammaproteobacteria</taxon>
        <taxon>Vibrionales</taxon>
        <taxon>Vibrionaceae</taxon>
        <taxon>Vibrio</taxon>
    </lineage>
</organism>
<keyword evidence="2" id="KW-0548">Nucleotidyltransferase</keyword>